<accession>A0A7J6XD42</accession>
<evidence type="ECO:0000313" key="1">
    <source>
        <dbReference type="EMBL" id="KAF5206927.1"/>
    </source>
</evidence>
<dbReference type="Pfam" id="PF04078">
    <property type="entry name" value="Rcd1"/>
    <property type="match status" value="1"/>
</dbReference>
<proteinExistence type="predicted"/>
<feature type="non-terminal residue" evidence="1">
    <location>
        <position position="98"/>
    </location>
</feature>
<dbReference type="OrthoDB" id="2012683at2759"/>
<sequence length="98" mass="11027">RREKEPRTYAKIGYWLHESCGTVVILLQEVMAFSVDLADGKVGYRSYNRIANVLTLFQSVAANSETAREDLVISLCILLSEITNAISTLTLYDLCFFS</sequence>
<dbReference type="EMBL" id="JABWDY010002070">
    <property type="protein sequence ID" value="KAF5206927.1"/>
    <property type="molecule type" value="Genomic_DNA"/>
</dbReference>
<evidence type="ECO:0000313" key="2">
    <source>
        <dbReference type="Proteomes" id="UP000554482"/>
    </source>
</evidence>
<dbReference type="AlphaFoldDB" id="A0A7J6XD42"/>
<reference evidence="1 2" key="1">
    <citation type="submission" date="2020-06" db="EMBL/GenBank/DDBJ databases">
        <title>Transcriptomic and genomic resources for Thalictrum thalictroides and T. hernandezii: Facilitating candidate gene discovery in an emerging model plant lineage.</title>
        <authorList>
            <person name="Arias T."/>
            <person name="Riano-Pachon D.M."/>
            <person name="Di Stilio V.S."/>
        </authorList>
    </citation>
    <scope>NUCLEOTIDE SEQUENCE [LARGE SCALE GENOMIC DNA]</scope>
    <source>
        <strain evidence="2">cv. WT478/WT964</strain>
        <tissue evidence="1">Leaves</tissue>
    </source>
</reference>
<name>A0A7J6XD42_THATH</name>
<organism evidence="1 2">
    <name type="scientific">Thalictrum thalictroides</name>
    <name type="common">Rue-anemone</name>
    <name type="synonym">Anemone thalictroides</name>
    <dbReference type="NCBI Taxonomy" id="46969"/>
    <lineage>
        <taxon>Eukaryota</taxon>
        <taxon>Viridiplantae</taxon>
        <taxon>Streptophyta</taxon>
        <taxon>Embryophyta</taxon>
        <taxon>Tracheophyta</taxon>
        <taxon>Spermatophyta</taxon>
        <taxon>Magnoliopsida</taxon>
        <taxon>Ranunculales</taxon>
        <taxon>Ranunculaceae</taxon>
        <taxon>Thalictroideae</taxon>
        <taxon>Thalictrum</taxon>
    </lineage>
</organism>
<dbReference type="InterPro" id="IPR011989">
    <property type="entry name" value="ARM-like"/>
</dbReference>
<protein>
    <submittedName>
        <fullName evidence="1">Uncharacterized protein</fullName>
    </submittedName>
</protein>
<dbReference type="Proteomes" id="UP000554482">
    <property type="component" value="Unassembled WGS sequence"/>
</dbReference>
<keyword evidence="2" id="KW-1185">Reference proteome</keyword>
<dbReference type="Gene3D" id="1.25.10.10">
    <property type="entry name" value="Leucine-rich Repeat Variant"/>
    <property type="match status" value="1"/>
</dbReference>
<comment type="caution">
    <text evidence="1">The sequence shown here is derived from an EMBL/GenBank/DDBJ whole genome shotgun (WGS) entry which is preliminary data.</text>
</comment>
<dbReference type="InterPro" id="IPR007216">
    <property type="entry name" value="CNOT9"/>
</dbReference>
<gene>
    <name evidence="1" type="ORF">FRX31_003485</name>
</gene>
<dbReference type="GO" id="GO:0030014">
    <property type="term" value="C:CCR4-NOT complex"/>
    <property type="evidence" value="ECO:0007669"/>
    <property type="project" value="InterPro"/>
</dbReference>
<dbReference type="GO" id="GO:0006402">
    <property type="term" value="P:mRNA catabolic process"/>
    <property type="evidence" value="ECO:0007669"/>
    <property type="project" value="InterPro"/>
</dbReference>